<dbReference type="InterPro" id="IPR011583">
    <property type="entry name" value="Chitinase_II/V-like_cat"/>
</dbReference>
<name>A0ABR4L8S0_9EURO</name>
<evidence type="ECO:0000256" key="11">
    <source>
        <dbReference type="PROSITE-ProRule" id="PRU00261"/>
    </source>
</evidence>
<evidence type="ECO:0000259" key="15">
    <source>
        <dbReference type="PROSITE" id="PS50941"/>
    </source>
</evidence>
<feature type="domain" description="Chitin-binding type-1" evidence="15">
    <location>
        <begin position="102"/>
        <end position="145"/>
    </location>
</feature>
<keyword evidence="4 11" id="KW-0147">Chitin-binding</keyword>
<feature type="disulfide bond" evidence="11">
    <location>
        <begin position="121"/>
        <end position="135"/>
    </location>
</feature>
<feature type="disulfide bond" evidence="11">
    <location>
        <begin position="139"/>
        <end position="143"/>
    </location>
</feature>
<evidence type="ECO:0000256" key="4">
    <source>
        <dbReference type="ARBA" id="ARBA00022669"/>
    </source>
</evidence>
<dbReference type="Pfam" id="PF00704">
    <property type="entry name" value="Glyco_hydro_18"/>
    <property type="match status" value="1"/>
</dbReference>
<dbReference type="PROSITE" id="PS00026">
    <property type="entry name" value="CHIT_BIND_I_1"/>
    <property type="match status" value="1"/>
</dbReference>
<dbReference type="CDD" id="cd06922">
    <property type="entry name" value="ChtBD1_GH18_1"/>
    <property type="match status" value="1"/>
</dbReference>
<feature type="signal peptide" evidence="14">
    <location>
        <begin position="1"/>
        <end position="29"/>
    </location>
</feature>
<protein>
    <recommendedName>
        <fullName evidence="3">chitinase</fullName>
        <ecNumber evidence="3">3.2.1.14</ecNumber>
    </recommendedName>
</protein>
<accession>A0ABR4L8S0</accession>
<dbReference type="InterPro" id="IPR001002">
    <property type="entry name" value="Chitin-bd_1"/>
</dbReference>
<evidence type="ECO:0000256" key="14">
    <source>
        <dbReference type="SAM" id="SignalP"/>
    </source>
</evidence>
<keyword evidence="18" id="KW-1185">Reference proteome</keyword>
<dbReference type="SUPFAM" id="SSF54556">
    <property type="entry name" value="Chitinase insertion domain"/>
    <property type="match status" value="1"/>
</dbReference>
<dbReference type="Gene3D" id="3.10.50.10">
    <property type="match status" value="1"/>
</dbReference>
<evidence type="ECO:0000256" key="9">
    <source>
        <dbReference type="ARBA" id="ARBA00023295"/>
    </source>
</evidence>
<dbReference type="Proteomes" id="UP001610432">
    <property type="component" value="Unassembled WGS sequence"/>
</dbReference>
<dbReference type="SMART" id="SM00270">
    <property type="entry name" value="ChtBD1"/>
    <property type="match status" value="2"/>
</dbReference>
<dbReference type="EC" id="3.2.1.14" evidence="3"/>
<dbReference type="RefSeq" id="XP_070880429.1">
    <property type="nucleotide sequence ID" value="XM_071027611.1"/>
</dbReference>
<keyword evidence="11" id="KW-1015">Disulfide bond</keyword>
<dbReference type="SMART" id="SM00636">
    <property type="entry name" value="Glyco_18"/>
    <property type="match status" value="1"/>
</dbReference>
<comment type="catalytic activity">
    <reaction evidence="1">
        <text>Random endo-hydrolysis of N-acetyl-beta-D-glucosaminide (1-&gt;4)-beta-linkages in chitin and chitodextrins.</text>
        <dbReference type="EC" id="3.2.1.14"/>
    </reaction>
</comment>
<keyword evidence="5 12" id="KW-0378">Hydrolase</keyword>
<feature type="domain" description="GH18" evidence="16">
    <location>
        <begin position="159"/>
        <end position="520"/>
    </location>
</feature>
<organism evidence="17 18">
    <name type="scientific">Aspergillus lucknowensis</name>
    <dbReference type="NCBI Taxonomy" id="176173"/>
    <lineage>
        <taxon>Eukaryota</taxon>
        <taxon>Fungi</taxon>
        <taxon>Dikarya</taxon>
        <taxon>Ascomycota</taxon>
        <taxon>Pezizomycotina</taxon>
        <taxon>Eurotiomycetes</taxon>
        <taxon>Eurotiomycetidae</taxon>
        <taxon>Eurotiales</taxon>
        <taxon>Aspergillaceae</taxon>
        <taxon>Aspergillus</taxon>
        <taxon>Aspergillus subgen. Nidulantes</taxon>
    </lineage>
</organism>
<evidence type="ECO:0000256" key="10">
    <source>
        <dbReference type="ARBA" id="ARBA00023326"/>
    </source>
</evidence>
<dbReference type="PROSITE" id="PS01095">
    <property type="entry name" value="GH18_1"/>
    <property type="match status" value="1"/>
</dbReference>
<dbReference type="PANTHER" id="PTHR11177:SF397">
    <property type="entry name" value="CHITINASE"/>
    <property type="match status" value="1"/>
</dbReference>
<dbReference type="InterPro" id="IPR050314">
    <property type="entry name" value="Glycosyl_Hydrlase_18"/>
</dbReference>
<keyword evidence="10" id="KW-0624">Polysaccharide degradation</keyword>
<feature type="disulfide bond" evidence="11">
    <location>
        <begin position="77"/>
        <end position="91"/>
    </location>
</feature>
<comment type="similarity">
    <text evidence="2">Belongs to the glycosyl hydrolase 18 family. Chitinase class V subfamily.</text>
</comment>
<dbReference type="SUPFAM" id="SSF51445">
    <property type="entry name" value="(Trans)glycosidases"/>
    <property type="match status" value="1"/>
</dbReference>
<dbReference type="SUPFAM" id="SSF57016">
    <property type="entry name" value="Plant lectins/antimicrobial peptides"/>
    <property type="match status" value="2"/>
</dbReference>
<evidence type="ECO:0000256" key="6">
    <source>
        <dbReference type="ARBA" id="ARBA00023024"/>
    </source>
</evidence>
<keyword evidence="8" id="KW-0119">Carbohydrate metabolism</keyword>
<evidence type="ECO:0000256" key="7">
    <source>
        <dbReference type="ARBA" id="ARBA00023026"/>
    </source>
</evidence>
<dbReference type="Gene3D" id="3.20.20.80">
    <property type="entry name" value="Glycosidases"/>
    <property type="match status" value="1"/>
</dbReference>
<evidence type="ECO:0000256" key="3">
    <source>
        <dbReference type="ARBA" id="ARBA00012729"/>
    </source>
</evidence>
<evidence type="ECO:0000313" key="18">
    <source>
        <dbReference type="Proteomes" id="UP001610432"/>
    </source>
</evidence>
<evidence type="ECO:0000256" key="8">
    <source>
        <dbReference type="ARBA" id="ARBA00023277"/>
    </source>
</evidence>
<feature type="region of interest" description="Disordered" evidence="13">
    <location>
        <begin position="1288"/>
        <end position="1315"/>
    </location>
</feature>
<keyword evidence="6" id="KW-0146">Chitin degradation</keyword>
<comment type="caution">
    <text evidence="11">Lacks conserved residue(s) required for the propagation of feature annotation.</text>
</comment>
<feature type="disulfide bond" evidence="11">
    <location>
        <begin position="95"/>
        <end position="99"/>
    </location>
</feature>
<evidence type="ECO:0000256" key="2">
    <source>
        <dbReference type="ARBA" id="ARBA00008682"/>
    </source>
</evidence>
<evidence type="ECO:0000256" key="1">
    <source>
        <dbReference type="ARBA" id="ARBA00000822"/>
    </source>
</evidence>
<dbReference type="CDD" id="cd00035">
    <property type="entry name" value="ChtBD1"/>
    <property type="match status" value="1"/>
</dbReference>
<dbReference type="InterPro" id="IPR017853">
    <property type="entry name" value="GH"/>
</dbReference>
<dbReference type="InterPro" id="IPR036861">
    <property type="entry name" value="Endochitinase-like_sf"/>
</dbReference>
<dbReference type="GeneID" id="98142683"/>
<feature type="disulfide bond" evidence="11">
    <location>
        <begin position="72"/>
        <end position="84"/>
    </location>
</feature>
<feature type="disulfide bond" evidence="11">
    <location>
        <begin position="116"/>
        <end position="128"/>
    </location>
</feature>
<evidence type="ECO:0000256" key="13">
    <source>
        <dbReference type="SAM" id="MobiDB-lite"/>
    </source>
</evidence>
<keyword evidence="14" id="KW-0732">Signal</keyword>
<gene>
    <name evidence="17" type="ORF">BJX67DRAFT_338240</name>
</gene>
<evidence type="ECO:0000259" key="16">
    <source>
        <dbReference type="PROSITE" id="PS51910"/>
    </source>
</evidence>
<evidence type="ECO:0000256" key="12">
    <source>
        <dbReference type="RuleBase" id="RU000489"/>
    </source>
</evidence>
<keyword evidence="9 12" id="KW-0326">Glycosidase</keyword>
<dbReference type="InterPro" id="IPR029070">
    <property type="entry name" value="Chitinase_insertion_sf"/>
</dbReference>
<dbReference type="PANTHER" id="PTHR11177">
    <property type="entry name" value="CHITINASE"/>
    <property type="match status" value="1"/>
</dbReference>
<keyword evidence="7" id="KW-0843">Virulence</keyword>
<evidence type="ECO:0000256" key="5">
    <source>
        <dbReference type="ARBA" id="ARBA00022801"/>
    </source>
</evidence>
<dbReference type="InterPro" id="IPR001579">
    <property type="entry name" value="Glyco_hydro_18_chit_AS"/>
</dbReference>
<reference evidence="17 18" key="1">
    <citation type="submission" date="2024-07" db="EMBL/GenBank/DDBJ databases">
        <title>Section-level genome sequencing and comparative genomics of Aspergillus sections Usti and Cavernicolus.</title>
        <authorList>
            <consortium name="Lawrence Berkeley National Laboratory"/>
            <person name="Nybo J.L."/>
            <person name="Vesth T.C."/>
            <person name="Theobald S."/>
            <person name="Frisvad J.C."/>
            <person name="Larsen T.O."/>
            <person name="Kjaerboelling I."/>
            <person name="Rothschild-Mancinelli K."/>
            <person name="Lyhne E.K."/>
            <person name="Kogle M.E."/>
            <person name="Barry K."/>
            <person name="Clum A."/>
            <person name="Na H."/>
            <person name="Ledsgaard L."/>
            <person name="Lin J."/>
            <person name="Lipzen A."/>
            <person name="Kuo A."/>
            <person name="Riley R."/>
            <person name="Mondo S."/>
            <person name="Labutti K."/>
            <person name="Haridas S."/>
            <person name="Pangalinan J."/>
            <person name="Salamov A.A."/>
            <person name="Simmons B.A."/>
            <person name="Magnuson J.K."/>
            <person name="Chen J."/>
            <person name="Drula E."/>
            <person name="Henrissat B."/>
            <person name="Wiebenga A."/>
            <person name="Lubbers R.J."/>
            <person name="Gomes A.C."/>
            <person name="Macurrencykelacurrency M.R."/>
            <person name="Stajich J."/>
            <person name="Grigoriev I.V."/>
            <person name="Mortensen U.H."/>
            <person name="De Vries R.P."/>
            <person name="Baker S.E."/>
            <person name="Andersen M.R."/>
        </authorList>
    </citation>
    <scope>NUCLEOTIDE SEQUENCE [LARGE SCALE GENOMIC DNA]</scope>
    <source>
        <strain evidence="17 18">CBS 449.75</strain>
    </source>
</reference>
<feature type="domain" description="Chitin-binding type-1" evidence="15">
    <location>
        <begin position="63"/>
        <end position="101"/>
    </location>
</feature>
<dbReference type="Gene3D" id="3.30.60.10">
    <property type="entry name" value="Endochitinase-like"/>
    <property type="match status" value="2"/>
</dbReference>
<sequence>MGIFRSLSTIPFVASLVLLFSLLPFVTRASSPSLAAAQSAQLNEFQGSSLAMFNTPALAVDDDYTCDADRPCSNSACCGKEGQCGYGPDYCGDGCQSNCDAVAECGEFAEEEGKECPLNVCCSQYGFCGTTTLFCDDKCQSNCGKPEVPGGASSESVLHKVIGYYESWAARRKCQKFTPQQIPISGLTHINFAFAFVEPETYKVVPMDGETPASLFQEVTELKDRASGGDLEVFIAIGGWTFSDNGTDTQPLLGEIAADADKRQTFADNLVDFMVKYGFDGVDLDWEYPGAPDRGGKEADTKNFVSLMKTLRETFDNSARGGYGLTFTIPSSYWYMQYFDVPGLLEYADWTNMMSYDLHGVWDANNEIGNKIHGHTNLTEIKLAVDLLWRNNVPPGKVVLGTGFYGRSFQLSDKDCAEPGCSFKGAARAGECTGEGGILGYFEIQEILRNDDSIKKIHDKETAVNYFTYDDDQWVSYDDEKTFQQKVEWADDLGLGGVMIWAVDMDDDSLTALAGLLGREVGGSVDLPGGIGNIGLVIDDWASQNGQNCEMLACGKKCSGGNIEVGQAKDDCDGDEHRKICCPNSNVPVGCRWRGTSSGSGCKPHCNLGELGLFQSEYGDEDCFLGRQQFCCTSDQYEELVGSCTTTKCGTTKCPSGKKAIATFHDHGADCDGPDPDRLVRSVCCDEDGQLGDCRWTKCHNLQCYANEVLVTTAHLSNIFCRGPEEARLCCKVEDSQAFLPVQPEKIFPELPPYHYDYVDDGQNLDNTYGGVHTSLQTTSELVIAGPPDVVSNLDKRDGSHTTFLSCEGIHERGLQTARIACMNDGEDSNCDDMLLNGLEGTIVKMPKNCGPGTYAVARSLEVSQNQSLPDHVLAKRDSTRPVMDLSFDYNFEKIKRADDKVYIRLDYANVYRYWEQVFAGNPVRRSLNPDLNPRFWSEDEDEWKKLYGKLTEKEDDYYTELPREIDASLYGTSKTCHEGDEQFLKLDVEGSAGAKAKYGFTMVGTLDPWDIQESYAFLGADIQADLKLSVTANTGLNADRIVEELWQTPLRMQRFYEPGIASIAPQFRVFAGVEAGDVGLVGDFSTQLRGGTDGYMWSYFPEAAGERRGKTQSKISKDAFDGEYKVTKGSFTVTFEPRVDLDISIGKYVEMSDGYAQTKNAKRGWEASSNLASTELSLWFEMGLQLDGYKAVFQQSEGFAQAMNYGGDHDLFPEDDESQYLIGKRPDAYHLKSPTRDLDGPKEPDYSGYPIFGGHDLLECASGLGEDTGKIPEAVCLAGIADADPKLLEDGGEPSMKGTELGNGEDKSLDPRGNPRPYDIVDLADQVLFTIWCLSYPSIGRLPWSPGDPMMDVADPDGCTEVGVTDDGDPNMEYVTEHIFELQSIAQFISFAIHGRLPDGSQTQHSTISQATAERLDEDYGNWAGNNAPAESALYHIFNAIGSNNNKGAMIRCEAQLNAVKGRLWSGIDIIADSTWDGQGLDDPDNAHMALSWLREAGNIFAYLEADEVQDRLQETVDSIREELERFQDLYNANQSSQIDIVSLWDEWIISFFEDMRDRAASWVRRRAATIVADWEDIVRSRRRDYNADPNPENQVELEAAEENLKIVKETVDGILDRIRNTTFWDWLT</sequence>
<evidence type="ECO:0000313" key="17">
    <source>
        <dbReference type="EMBL" id="KAL2859873.1"/>
    </source>
</evidence>
<dbReference type="PROSITE" id="PS50941">
    <property type="entry name" value="CHIT_BIND_I_2"/>
    <property type="match status" value="2"/>
</dbReference>
<feature type="chain" id="PRO_5046854282" description="chitinase" evidence="14">
    <location>
        <begin position="30"/>
        <end position="1630"/>
    </location>
</feature>
<dbReference type="PROSITE" id="PS51910">
    <property type="entry name" value="GH18_2"/>
    <property type="match status" value="1"/>
</dbReference>
<dbReference type="InterPro" id="IPR001223">
    <property type="entry name" value="Glyco_hydro18_cat"/>
</dbReference>
<dbReference type="EMBL" id="JBFXLQ010000097">
    <property type="protein sequence ID" value="KAL2859873.1"/>
    <property type="molecule type" value="Genomic_DNA"/>
</dbReference>
<proteinExistence type="inferred from homology"/>
<dbReference type="Pfam" id="PF00187">
    <property type="entry name" value="Chitin_bind_1"/>
    <property type="match status" value="1"/>
</dbReference>
<dbReference type="InterPro" id="IPR018371">
    <property type="entry name" value="Chitin-binding_1_CS"/>
</dbReference>
<comment type="caution">
    <text evidence="17">The sequence shown here is derived from an EMBL/GenBank/DDBJ whole genome shotgun (WGS) entry which is preliminary data.</text>
</comment>